<evidence type="ECO:0000313" key="3">
    <source>
        <dbReference type="Proteomes" id="UP000035034"/>
    </source>
</evidence>
<comment type="caution">
    <text evidence="2">The sequence shown here is derived from an EMBL/GenBank/DDBJ whole genome shotgun (WGS) entry which is preliminary data.</text>
</comment>
<keyword evidence="1" id="KW-0732">Signal</keyword>
<sequence>MSRIRIAAAAGVMAIGAATLVSAPVSAAPAGKVDPGAMFSSVHYGTGCMYQMSVPVNSSGWVGFYERKGPGYPVRFIGRAKANGAQAVVSWVPNRQGLRQLYAVQNGKRGPIAFARVTQGYGSGPMCFAWP</sequence>
<accession>H0R4L4</accession>
<dbReference type="eggNOG" id="ENOG5031VVF">
    <property type="taxonomic scope" value="Bacteria"/>
</dbReference>
<gene>
    <name evidence="2" type="ORF">GOEFS_105_00260</name>
</gene>
<feature type="signal peptide" evidence="1">
    <location>
        <begin position="1"/>
        <end position="27"/>
    </location>
</feature>
<name>H0R4L4_9ACTN</name>
<proteinExistence type="predicted"/>
<reference evidence="2 3" key="1">
    <citation type="submission" date="2011-12" db="EMBL/GenBank/DDBJ databases">
        <title>Whole genome shotgun sequence of Gordonia effusa NBRC 100432.</title>
        <authorList>
            <person name="Yoshida I."/>
            <person name="Takarada H."/>
            <person name="Hosoyama A."/>
            <person name="Tsuchikane K."/>
            <person name="Katsumata H."/>
            <person name="Yamazaki S."/>
            <person name="Fujita N."/>
        </authorList>
    </citation>
    <scope>NUCLEOTIDE SEQUENCE [LARGE SCALE GENOMIC DNA]</scope>
    <source>
        <strain evidence="2 3">NBRC 100432</strain>
    </source>
</reference>
<dbReference type="Proteomes" id="UP000035034">
    <property type="component" value="Unassembled WGS sequence"/>
</dbReference>
<dbReference type="STRING" id="1077974.GOEFS_105_00260"/>
<dbReference type="RefSeq" id="WP_007319350.1">
    <property type="nucleotide sequence ID" value="NZ_BAEH01000105.1"/>
</dbReference>
<evidence type="ECO:0000256" key="1">
    <source>
        <dbReference type="SAM" id="SignalP"/>
    </source>
</evidence>
<evidence type="ECO:0000313" key="2">
    <source>
        <dbReference type="EMBL" id="GAB20015.1"/>
    </source>
</evidence>
<keyword evidence="3" id="KW-1185">Reference proteome</keyword>
<feature type="chain" id="PRO_5003537048" evidence="1">
    <location>
        <begin position="28"/>
        <end position="131"/>
    </location>
</feature>
<dbReference type="AlphaFoldDB" id="H0R4L4"/>
<dbReference type="EMBL" id="BAEH01000105">
    <property type="protein sequence ID" value="GAB20015.1"/>
    <property type="molecule type" value="Genomic_DNA"/>
</dbReference>
<organism evidence="2 3">
    <name type="scientific">Gordonia effusa NBRC 100432</name>
    <dbReference type="NCBI Taxonomy" id="1077974"/>
    <lineage>
        <taxon>Bacteria</taxon>
        <taxon>Bacillati</taxon>
        <taxon>Actinomycetota</taxon>
        <taxon>Actinomycetes</taxon>
        <taxon>Mycobacteriales</taxon>
        <taxon>Gordoniaceae</taxon>
        <taxon>Gordonia</taxon>
    </lineage>
</organism>
<protein>
    <submittedName>
        <fullName evidence="2">Uncharacterized protein</fullName>
    </submittedName>
</protein>